<name>A0AAV2EBZ8_9ROSI</name>
<dbReference type="AlphaFoldDB" id="A0AAV2EBZ8"/>
<accession>A0AAV2EBZ8</accession>
<organism evidence="1 2">
    <name type="scientific">Linum trigynum</name>
    <dbReference type="NCBI Taxonomy" id="586398"/>
    <lineage>
        <taxon>Eukaryota</taxon>
        <taxon>Viridiplantae</taxon>
        <taxon>Streptophyta</taxon>
        <taxon>Embryophyta</taxon>
        <taxon>Tracheophyta</taxon>
        <taxon>Spermatophyta</taxon>
        <taxon>Magnoliopsida</taxon>
        <taxon>eudicotyledons</taxon>
        <taxon>Gunneridae</taxon>
        <taxon>Pentapetalae</taxon>
        <taxon>rosids</taxon>
        <taxon>fabids</taxon>
        <taxon>Malpighiales</taxon>
        <taxon>Linaceae</taxon>
        <taxon>Linum</taxon>
    </lineage>
</organism>
<dbReference type="EMBL" id="OZ034817">
    <property type="protein sequence ID" value="CAL1383491.1"/>
    <property type="molecule type" value="Genomic_DNA"/>
</dbReference>
<keyword evidence="2" id="KW-1185">Reference proteome</keyword>
<evidence type="ECO:0000313" key="1">
    <source>
        <dbReference type="EMBL" id="CAL1383491.1"/>
    </source>
</evidence>
<sequence length="317" mass="35323">MALLFLRTFTGTMFLDPIPANAHRHTLFFENRQILPTYHVQLDELAEVGLDVRPFIQNLGWNFLLYHQFSTIVCPDAVRFFYSNLRFTTVHSRFFTTLVFGNLLTVPVAEIERALNIPVNGENLADESELGLFNFDLAEEFHQLTGQFPGPNLSMPVSAILPSLRALHFFISRVFLPRSGNLMMITPVELWVLAHATHGIPLNYAPLFFGSIISFCDVNISSPLPFGCLITSLLLRLRVNLHPFATITPSLYLTADDVMDLLEIAVEGENDANHILVISSDSDSDSSSSISDDAPELESFAAALRALYGSDSDNEEA</sequence>
<gene>
    <name evidence="1" type="ORF">LTRI10_LOCUS24759</name>
</gene>
<protein>
    <submittedName>
        <fullName evidence="1">Uncharacterized protein</fullName>
    </submittedName>
</protein>
<proteinExistence type="predicted"/>
<evidence type="ECO:0000313" key="2">
    <source>
        <dbReference type="Proteomes" id="UP001497516"/>
    </source>
</evidence>
<reference evidence="1 2" key="1">
    <citation type="submission" date="2024-04" db="EMBL/GenBank/DDBJ databases">
        <authorList>
            <person name="Fracassetti M."/>
        </authorList>
    </citation>
    <scope>NUCLEOTIDE SEQUENCE [LARGE SCALE GENOMIC DNA]</scope>
</reference>
<dbReference type="Proteomes" id="UP001497516">
    <property type="component" value="Chromosome 4"/>
</dbReference>